<evidence type="ECO:0000313" key="2">
    <source>
        <dbReference type="EMBL" id="KAL1795394.1"/>
    </source>
</evidence>
<dbReference type="GeneID" id="96087532"/>
<accession>A0ABR3UIG6</accession>
<keyword evidence="3" id="KW-1185">Reference proteome</keyword>
<evidence type="ECO:0008006" key="4">
    <source>
        <dbReference type="Google" id="ProtNLM"/>
    </source>
</evidence>
<dbReference type="RefSeq" id="XP_069305978.1">
    <property type="nucleotide sequence ID" value="XM_069453425.1"/>
</dbReference>
<sequence>MNNRSSDLLITLKNSLSISKDPLLRYLESSYDCHDLQYPPDGTDFPYLKLTTIGQQEESRKQHKKLQNYLKPYDFLLRFHHLAHTLDESYYPGLSPEALRERNHDQVVSHSTDTFDTYNERDGKNESIDKNAFVLMVPQLWLYRLGNVVVSAFPQPEGSDYLYESLTNEETGPEKNLWQQDANLSLGFIINTFIEGFGKSYTQGSLEYPPTLDLFETRVVSLLSEVSDYVKTRPGENSDFGGSEYHRERYFMHVISDVRSELAMIKHVLEQQRRVLGSFLEECGQEDDGRFSQRWNQVMSMPEKVNKYTERVTKIDDDAGRIEKTIQDMLNLKRTYASIRETHNSLILSTAVIGFTVITIVFTPLAFLTALFALKIEGLEKLQVPSGDGTYHKGKISGIFGKWISISPTNATKPVLLD</sequence>
<proteinExistence type="predicted"/>
<protein>
    <recommendedName>
        <fullName evidence="4">Ankyrin repeat protein</fullName>
    </recommendedName>
</protein>
<reference evidence="2 3" key="1">
    <citation type="submission" date="2024-09" db="EMBL/GenBank/DDBJ databases">
        <title>T2T genomes of carrot and Alternaria dauci and their utility for understanding host-pathogen interaction during carrot leaf blight disease.</title>
        <authorList>
            <person name="Liu W."/>
            <person name="Xu S."/>
            <person name="Ou C."/>
            <person name="Liu X."/>
            <person name="Zhuang F."/>
            <person name="Deng X.W."/>
        </authorList>
    </citation>
    <scope>NUCLEOTIDE SEQUENCE [LARGE SCALE GENOMIC DNA]</scope>
    <source>
        <strain evidence="2 3">A2016</strain>
    </source>
</reference>
<gene>
    <name evidence="2" type="ORF">ACET3X_007210</name>
</gene>
<evidence type="ECO:0000313" key="3">
    <source>
        <dbReference type="Proteomes" id="UP001578633"/>
    </source>
</evidence>
<organism evidence="2 3">
    <name type="scientific">Alternaria dauci</name>
    <dbReference type="NCBI Taxonomy" id="48095"/>
    <lineage>
        <taxon>Eukaryota</taxon>
        <taxon>Fungi</taxon>
        <taxon>Dikarya</taxon>
        <taxon>Ascomycota</taxon>
        <taxon>Pezizomycotina</taxon>
        <taxon>Dothideomycetes</taxon>
        <taxon>Pleosporomycetidae</taxon>
        <taxon>Pleosporales</taxon>
        <taxon>Pleosporineae</taxon>
        <taxon>Pleosporaceae</taxon>
        <taxon>Alternaria</taxon>
        <taxon>Alternaria sect. Porri</taxon>
    </lineage>
</organism>
<dbReference type="EMBL" id="JBHGVX010000006">
    <property type="protein sequence ID" value="KAL1795394.1"/>
    <property type="molecule type" value="Genomic_DNA"/>
</dbReference>
<comment type="caution">
    <text evidence="2">The sequence shown here is derived from an EMBL/GenBank/DDBJ whole genome shotgun (WGS) entry which is preliminary data.</text>
</comment>
<keyword evidence="1" id="KW-0812">Transmembrane</keyword>
<feature type="transmembrane region" description="Helical" evidence="1">
    <location>
        <begin position="346"/>
        <end position="374"/>
    </location>
</feature>
<dbReference type="Proteomes" id="UP001578633">
    <property type="component" value="Chromosome 6"/>
</dbReference>
<keyword evidence="1" id="KW-0472">Membrane</keyword>
<evidence type="ECO:0000256" key="1">
    <source>
        <dbReference type="SAM" id="Phobius"/>
    </source>
</evidence>
<keyword evidence="1" id="KW-1133">Transmembrane helix</keyword>
<name>A0ABR3UIG6_9PLEO</name>